<evidence type="ECO:0000313" key="3">
    <source>
        <dbReference type="Proteomes" id="UP000033754"/>
    </source>
</evidence>
<feature type="region of interest" description="Disordered" evidence="1">
    <location>
        <begin position="24"/>
        <end position="54"/>
    </location>
</feature>
<evidence type="ECO:0000256" key="1">
    <source>
        <dbReference type="SAM" id="MobiDB-lite"/>
    </source>
</evidence>
<proteinExistence type="predicted"/>
<reference evidence="2 3" key="1">
    <citation type="submission" date="2015-01" db="EMBL/GenBank/DDBJ databases">
        <title>Genome Sequencing of Rickettsiales.</title>
        <authorList>
            <person name="Daugherty S.C."/>
            <person name="Su Q."/>
            <person name="Abolude K."/>
            <person name="Beier-Sexton M."/>
            <person name="Carlyon J.A."/>
            <person name="Carter R."/>
            <person name="Day N.P."/>
            <person name="Dumler S.J."/>
            <person name="Dyachenko V."/>
            <person name="Godinez A."/>
            <person name="Kurtti T.J."/>
            <person name="Lichay M."/>
            <person name="Mullins K.E."/>
            <person name="Ott S."/>
            <person name="Pappas-Brown V."/>
            <person name="Paris D.H."/>
            <person name="Patel P."/>
            <person name="Richards A.L."/>
            <person name="Sadzewicz L."/>
            <person name="Sears K."/>
            <person name="Seidman D."/>
            <person name="Sengamalay N."/>
            <person name="Stenos J."/>
            <person name="Tallon L.J."/>
            <person name="Vincent G."/>
            <person name="Fraser C.M."/>
            <person name="Munderloh U."/>
            <person name="Dunning-Hotopp J.C."/>
        </authorList>
    </citation>
    <scope>NUCLEOTIDE SEQUENCE [LARGE SCALE GENOMIC DNA]</scope>
    <source>
        <strain evidence="2 3">NCH-1</strain>
    </source>
</reference>
<sequence>MMLNVMIRRRMVYCDGTSRKVVPEATEYGTKPDDQDGDKGDLRPERLDPDIGGW</sequence>
<dbReference type="Proteomes" id="UP000033754">
    <property type="component" value="Unassembled WGS sequence"/>
</dbReference>
<dbReference type="PATRIC" id="fig|1359161.3.peg.704"/>
<gene>
    <name evidence="2" type="ORF">EPHNCH_0622</name>
</gene>
<comment type="caution">
    <text evidence="2">The sequence shown here is derived from an EMBL/GenBank/DDBJ whole genome shotgun (WGS) entry which is preliminary data.</text>
</comment>
<accession>A0A0F3NDS4</accession>
<feature type="compositionally biased region" description="Basic and acidic residues" evidence="1">
    <location>
        <begin position="30"/>
        <end position="54"/>
    </location>
</feature>
<dbReference type="AlphaFoldDB" id="A0A0F3NDS4"/>
<name>A0A0F3NDS4_ANAPH</name>
<evidence type="ECO:0000313" key="2">
    <source>
        <dbReference type="EMBL" id="KJV66223.1"/>
    </source>
</evidence>
<organism evidence="2 3">
    <name type="scientific">Anaplasma phagocytophilum str. NCH-1</name>
    <dbReference type="NCBI Taxonomy" id="1359161"/>
    <lineage>
        <taxon>Bacteria</taxon>
        <taxon>Pseudomonadati</taxon>
        <taxon>Pseudomonadota</taxon>
        <taxon>Alphaproteobacteria</taxon>
        <taxon>Rickettsiales</taxon>
        <taxon>Anaplasmataceae</taxon>
        <taxon>Anaplasma</taxon>
        <taxon>phagocytophilum group</taxon>
    </lineage>
</organism>
<dbReference type="RefSeq" id="WP_196296027.1">
    <property type="nucleotide sequence ID" value="NZ_LANT01000003.1"/>
</dbReference>
<protein>
    <submittedName>
        <fullName evidence="2">Type IV secretion system VirB6 family domain protein</fullName>
    </submittedName>
</protein>
<dbReference type="EMBL" id="LANT01000003">
    <property type="protein sequence ID" value="KJV66223.1"/>
    <property type="molecule type" value="Genomic_DNA"/>
</dbReference>